<dbReference type="GO" id="GO:0016020">
    <property type="term" value="C:membrane"/>
    <property type="evidence" value="ECO:0007669"/>
    <property type="project" value="InterPro"/>
</dbReference>
<evidence type="ECO:0000259" key="5">
    <source>
        <dbReference type="Pfam" id="PF03160"/>
    </source>
</evidence>
<evidence type="ECO:0000256" key="4">
    <source>
        <dbReference type="SAM" id="SignalP"/>
    </source>
</evidence>
<reference evidence="6 7" key="1">
    <citation type="submission" date="2018-06" db="EMBL/GenBank/DDBJ databases">
        <title>Genomic Encyclopedia of Archaeal and Bacterial Type Strains, Phase II (KMG-II): from individual species to whole genera.</title>
        <authorList>
            <person name="Goeker M."/>
        </authorList>
    </citation>
    <scope>NUCLEOTIDE SEQUENCE [LARGE SCALE GENOMIC DNA]</scope>
    <source>
        <strain evidence="6 7">DSM 23857</strain>
    </source>
</reference>
<feature type="signal peptide" evidence="4">
    <location>
        <begin position="1"/>
        <end position="41"/>
    </location>
</feature>
<feature type="domain" description="Calx-beta" evidence="5">
    <location>
        <begin position="716"/>
        <end position="782"/>
    </location>
</feature>
<comment type="caution">
    <text evidence="6">The sequence shown here is derived from an EMBL/GenBank/DDBJ whole genome shotgun (WGS) entry which is preliminary data.</text>
</comment>
<feature type="domain" description="Calx-beta" evidence="5">
    <location>
        <begin position="450"/>
        <end position="564"/>
    </location>
</feature>
<keyword evidence="1 4" id="KW-0732">Signal</keyword>
<evidence type="ECO:0000313" key="6">
    <source>
        <dbReference type="EMBL" id="RAJ02197.1"/>
    </source>
</evidence>
<dbReference type="EMBL" id="QLLL01000006">
    <property type="protein sequence ID" value="RAJ02197.1"/>
    <property type="molecule type" value="Genomic_DNA"/>
</dbReference>
<dbReference type="Pfam" id="PF03160">
    <property type="entry name" value="Calx-beta"/>
    <property type="match status" value="4"/>
</dbReference>
<evidence type="ECO:0000256" key="2">
    <source>
        <dbReference type="ARBA" id="ARBA00022737"/>
    </source>
</evidence>
<proteinExistence type="predicted"/>
<name>A0A327QKB6_9BACT</name>
<keyword evidence="3" id="KW-0106">Calcium</keyword>
<feature type="domain" description="Calx-beta" evidence="5">
    <location>
        <begin position="1037"/>
        <end position="1119"/>
    </location>
</feature>
<protein>
    <submittedName>
        <fullName evidence="6">Calx-beta domain-containing protein</fullName>
    </submittedName>
</protein>
<feature type="chain" id="PRO_5016370694" evidence="4">
    <location>
        <begin position="42"/>
        <end position="1652"/>
    </location>
</feature>
<feature type="domain" description="Calx-beta" evidence="5">
    <location>
        <begin position="1374"/>
        <end position="1467"/>
    </location>
</feature>
<evidence type="ECO:0000256" key="1">
    <source>
        <dbReference type="ARBA" id="ARBA00022729"/>
    </source>
</evidence>
<evidence type="ECO:0000256" key="3">
    <source>
        <dbReference type="ARBA" id="ARBA00022837"/>
    </source>
</evidence>
<dbReference type="SUPFAM" id="SSF141072">
    <property type="entry name" value="CalX-like"/>
    <property type="match status" value="5"/>
</dbReference>
<dbReference type="InterPro" id="IPR003644">
    <property type="entry name" value="Calx_beta"/>
</dbReference>
<keyword evidence="2" id="KW-0677">Repeat</keyword>
<dbReference type="Proteomes" id="UP000249547">
    <property type="component" value="Unassembled WGS sequence"/>
</dbReference>
<dbReference type="InterPro" id="IPR038081">
    <property type="entry name" value="CalX-like_sf"/>
</dbReference>
<evidence type="ECO:0000313" key="7">
    <source>
        <dbReference type="Proteomes" id="UP000249547"/>
    </source>
</evidence>
<dbReference type="GO" id="GO:0007154">
    <property type="term" value="P:cell communication"/>
    <property type="evidence" value="ECO:0007669"/>
    <property type="project" value="InterPro"/>
</dbReference>
<organism evidence="6 7">
    <name type="scientific">Chitinophaga skermanii</name>
    <dbReference type="NCBI Taxonomy" id="331697"/>
    <lineage>
        <taxon>Bacteria</taxon>
        <taxon>Pseudomonadati</taxon>
        <taxon>Bacteroidota</taxon>
        <taxon>Chitinophagia</taxon>
        <taxon>Chitinophagales</taxon>
        <taxon>Chitinophagaceae</taxon>
        <taxon>Chitinophaga</taxon>
    </lineage>
</organism>
<accession>A0A327QKB6</accession>
<gene>
    <name evidence="6" type="ORF">LX64_03206</name>
</gene>
<dbReference type="Gene3D" id="2.60.40.2030">
    <property type="match status" value="4"/>
</dbReference>
<sequence length="1652" mass="174561">MFVLSYPMKQLAAACKAFRAAYASLLFMLMILVGASSHAYAQSGTIINPNGGNTTTDGLAIKITDTNIVVRRNGIWEAANVAGAAGDQGIRPYIIFEKRLSASGSPSIHRIQNRFISQITGTGDVSSPWQVIMTDTVSNFDHKRYTINTTISYTAGDNYFFLDYVILAPPGTESYYVHLYHSERIWMGGSGCSMGQAGELINWDEYRGPAVLLPDIVRVYRPENECSNLPFDAHIYRTSGGFTSYFASNPDLRDEKLVPGYLLRSVTNASLFPEPSKGISVHKMIEFNGTLGSSYYEPKTKRILVGYGLDTTFNGLDYTDPFVANNSTGVTVGFTADSVGVAEGDDTHILDGLKIRVSTGVLTSPQLLKIKVKPHTSAGVTNTDYEYLGALVIQPNVYATPVEIDITNILIKGNTSLQPNRSMQLELESGTPLVNIDPAANIAAYTILDDDNGKIALEPIDTLLHEGQSMQVRVKLNGGIAGEDITVTIDKGSNTDAQDEDYQVATPFPFTVTIPAGSNEATFTLTAATDQIIEKPTQLLELTATATVSGLTKFAKANVNIVDETRLNPDNMVIRIDDILGAYEGDFFWVRVSLPAGITTEEELKVTISVDPTKSTTDNADFDPIPTEITINPGESSAIIEYLSILLDDKIEFKEECWLNGYAEGFTVEPGVIEVEDVDYDPGNPWGNMYTDPFVFTIEEGDPAGVTFVVTLPGNKIAGKDFDLDLSLEGGSTAEAADFVNFPSKVTFPKNASEFRFTLYPDHDDEEESDEDAYVLLSSPYFSFYSVPVTIINKPVDNNSGDKNIKLEPEAIEVLEGGTVKVWVKLASNVAATQDLTFNIAAGSGTSADLPAGAYTFPSTVMIHTGETKASFDVVATGDNNILELARDLDIVVSGDVYGFAASADTIITIKDLTSTIPANKVISLTVPASITEGETKTITAALPTGITASYPITVSLSQVAVPSSVDAADFVGGLPTQIVIAKGAPSGMISVEAVKDHKHEPTEYLQMKPTAAGFTFGGNVNGSGNLEMSVINYDEAISMSATTTTVQEGATAVTVTVALANSVLAGENIVVNLQRDAASTAAATDFDLSATSVTILQGTNSASFTFTAKDDNILEGDEIATIRGTNVNGYTINGISFTITDKTSTVAANKVLTIASDSTSLFEGNSATVWVRLPENITTATAITVSLSRGASSDAALLASEYSFPATVTIPANGNEISFTLTATGDDNLFERNERLEINATANVWGTANNINEDVDIKDITITKAANRVVNITTPASIKEGNTGRIVFRLPAGISTTYPITFSLVNNGSTTVAADFSGGFPTEAIIPANNDSAFVTISPIADNSVEGTETLKLTAGSADGFTFNGGINIDIEDEDVSGIIALTASPLGMTEGDPAKVVTVSLPSGAVAGKDIVVNLSKNASSTASASDHSALPTSVTIKKDSSFTTFTVAALDDDLLEREETLVITGTNSDGYTVSGITLLIADKTSDIPANVAITLTADSTTILEGNSTKVFVRLPSNITTTEAITVNLSRGALSDAALQASEYSFPTTVTIPANSNEGSFTLTASADDNVLEGLENLQIAASANVFGTTSTATTTVGIADKTSTIAANKVITITAPTSIKEGETKSITASLPSGISTATPITVTLTNNG</sequence>
<feature type="non-terminal residue" evidence="6">
    <location>
        <position position="1652"/>
    </location>
</feature>
<keyword evidence="7" id="KW-1185">Reference proteome</keyword>